<name>A0ACC3B6G1_9EURO</name>
<organism evidence="1 2">
    <name type="scientific">Aspergillus melleus</name>
    <dbReference type="NCBI Taxonomy" id="138277"/>
    <lineage>
        <taxon>Eukaryota</taxon>
        <taxon>Fungi</taxon>
        <taxon>Dikarya</taxon>
        <taxon>Ascomycota</taxon>
        <taxon>Pezizomycotina</taxon>
        <taxon>Eurotiomycetes</taxon>
        <taxon>Eurotiomycetidae</taxon>
        <taxon>Eurotiales</taxon>
        <taxon>Aspergillaceae</taxon>
        <taxon>Aspergillus</taxon>
        <taxon>Aspergillus subgen. Circumdati</taxon>
    </lineage>
</organism>
<proteinExistence type="predicted"/>
<sequence>MPPWDIQARSPSTHSTACAMENMLLTGQKATYPNVTMIFPHGGGAMPYLAGRIAGVTTLDALGALNPVETISQLKSYYFDTASAYSAIQLQALKAFGGIGRIFRMCLSIKRGLAWILFRLMCSVIGVKVE</sequence>
<dbReference type="Proteomes" id="UP001177260">
    <property type="component" value="Unassembled WGS sequence"/>
</dbReference>
<keyword evidence="2" id="KW-1185">Reference proteome</keyword>
<gene>
    <name evidence="1" type="ORF">N8T08_003775</name>
</gene>
<evidence type="ECO:0000313" key="2">
    <source>
        <dbReference type="Proteomes" id="UP001177260"/>
    </source>
</evidence>
<dbReference type="EMBL" id="JAOPJF010000021">
    <property type="protein sequence ID" value="KAK1145829.1"/>
    <property type="molecule type" value="Genomic_DNA"/>
</dbReference>
<evidence type="ECO:0000313" key="1">
    <source>
        <dbReference type="EMBL" id="KAK1145829.1"/>
    </source>
</evidence>
<reference evidence="1 2" key="1">
    <citation type="journal article" date="2023" name="ACS Omega">
        <title>Identification of the Neoaspergillic Acid Biosynthesis Gene Cluster by Establishing an In Vitro CRISPR-Ribonucleoprotein Genetic System in Aspergillus melleus.</title>
        <authorList>
            <person name="Yuan B."/>
            <person name="Grau M.F."/>
            <person name="Murata R.M."/>
            <person name="Torok T."/>
            <person name="Venkateswaran K."/>
            <person name="Stajich J.E."/>
            <person name="Wang C.C.C."/>
        </authorList>
    </citation>
    <scope>NUCLEOTIDE SEQUENCE [LARGE SCALE GENOMIC DNA]</scope>
    <source>
        <strain evidence="1 2">IMV 1140</strain>
    </source>
</reference>
<comment type="caution">
    <text evidence="1">The sequence shown here is derived from an EMBL/GenBank/DDBJ whole genome shotgun (WGS) entry which is preliminary data.</text>
</comment>
<accession>A0ACC3B6G1</accession>
<protein>
    <submittedName>
        <fullName evidence="1">Uncharacterized protein</fullName>
    </submittedName>
</protein>